<accession>A0A067LR44</accession>
<reference evidence="1 2" key="1">
    <citation type="journal article" date="2014" name="PLoS ONE">
        <title>Global Analysis of Gene Expression Profiles in Physic Nut (Jatropha curcas L.) Seedlings Exposed to Salt Stress.</title>
        <authorList>
            <person name="Zhang L."/>
            <person name="Zhang C."/>
            <person name="Wu P."/>
            <person name="Chen Y."/>
            <person name="Li M."/>
            <person name="Jiang H."/>
            <person name="Wu G."/>
        </authorList>
    </citation>
    <scope>NUCLEOTIDE SEQUENCE [LARGE SCALE GENOMIC DNA]</scope>
    <source>
        <strain evidence="2">cv. GZQX0401</strain>
        <tissue evidence="1">Young leaves</tissue>
    </source>
</reference>
<dbReference type="Proteomes" id="UP000027138">
    <property type="component" value="Unassembled WGS sequence"/>
</dbReference>
<gene>
    <name evidence="1" type="ORF">JCGZ_05106</name>
</gene>
<proteinExistence type="predicted"/>
<name>A0A067LR44_JATCU</name>
<dbReference type="AlphaFoldDB" id="A0A067LR44"/>
<evidence type="ECO:0000313" key="1">
    <source>
        <dbReference type="EMBL" id="KDP47079.1"/>
    </source>
</evidence>
<protein>
    <submittedName>
        <fullName evidence="1">Uncharacterized protein</fullName>
    </submittedName>
</protein>
<organism evidence="1 2">
    <name type="scientific">Jatropha curcas</name>
    <name type="common">Barbados nut</name>
    <dbReference type="NCBI Taxonomy" id="180498"/>
    <lineage>
        <taxon>Eukaryota</taxon>
        <taxon>Viridiplantae</taxon>
        <taxon>Streptophyta</taxon>
        <taxon>Embryophyta</taxon>
        <taxon>Tracheophyta</taxon>
        <taxon>Spermatophyta</taxon>
        <taxon>Magnoliopsida</taxon>
        <taxon>eudicotyledons</taxon>
        <taxon>Gunneridae</taxon>
        <taxon>Pentapetalae</taxon>
        <taxon>rosids</taxon>
        <taxon>fabids</taxon>
        <taxon>Malpighiales</taxon>
        <taxon>Euphorbiaceae</taxon>
        <taxon>Crotonoideae</taxon>
        <taxon>Jatropheae</taxon>
        <taxon>Jatropha</taxon>
    </lineage>
</organism>
<keyword evidence="2" id="KW-1185">Reference proteome</keyword>
<sequence>MSQTQSYWLREDGIVEVPGPRGVDMWYAGVDNYALKSHGFRNTFYSFTRNIDINKHDGGSMDTDNASVDHDSNGGLGEEEEVHLKRLILVSRIAESHEDLQLELPGA</sequence>
<dbReference type="EMBL" id="KK914198">
    <property type="protein sequence ID" value="KDP47079.1"/>
    <property type="molecule type" value="Genomic_DNA"/>
</dbReference>
<evidence type="ECO:0000313" key="2">
    <source>
        <dbReference type="Proteomes" id="UP000027138"/>
    </source>
</evidence>